<dbReference type="Gene3D" id="3.40.1020.10">
    <property type="entry name" value="Biosynthetic Threonine Deaminase, Domain 3"/>
    <property type="match status" value="1"/>
</dbReference>
<evidence type="ECO:0000256" key="10">
    <source>
        <dbReference type="ARBA" id="ARBA00023239"/>
    </source>
</evidence>
<evidence type="ECO:0000256" key="9">
    <source>
        <dbReference type="ARBA" id="ARBA00022898"/>
    </source>
</evidence>
<keyword evidence="8" id="KW-0677">Repeat</keyword>
<dbReference type="NCBIfam" id="NF009130">
    <property type="entry name" value="PRK12483.1"/>
    <property type="match status" value="1"/>
</dbReference>
<feature type="domain" description="ACT-like" evidence="14">
    <location>
        <begin position="334"/>
        <end position="405"/>
    </location>
</feature>
<keyword evidence="10 13" id="KW-0456">Lyase</keyword>
<evidence type="ECO:0000259" key="14">
    <source>
        <dbReference type="PROSITE" id="PS51672"/>
    </source>
</evidence>
<comment type="similarity">
    <text evidence="4 13">Belongs to the serine/threonine dehydratase family.</text>
</comment>
<dbReference type="Pfam" id="PF00585">
    <property type="entry name" value="Thr_dehydrat_C"/>
    <property type="match status" value="2"/>
</dbReference>
<evidence type="ECO:0000256" key="2">
    <source>
        <dbReference type="ARBA" id="ARBA00001933"/>
    </source>
</evidence>
<name>A0A3A3FP60_9BURK</name>
<dbReference type="Proteomes" id="UP000265955">
    <property type="component" value="Unassembled WGS sequence"/>
</dbReference>
<dbReference type="InterPro" id="IPR050147">
    <property type="entry name" value="Ser/Thr_Dehydratase"/>
</dbReference>
<evidence type="ECO:0000256" key="13">
    <source>
        <dbReference type="RuleBase" id="RU362012"/>
    </source>
</evidence>
<keyword evidence="7 13" id="KW-0412">Isoleucine biosynthesis</keyword>
<dbReference type="PANTHER" id="PTHR48078">
    <property type="entry name" value="THREONINE DEHYDRATASE, MITOCHONDRIAL-RELATED"/>
    <property type="match status" value="1"/>
</dbReference>
<comment type="cofactor">
    <cofactor evidence="2 13">
        <name>pyridoxal 5'-phosphate</name>
        <dbReference type="ChEBI" id="CHEBI:597326"/>
    </cofactor>
</comment>
<evidence type="ECO:0000256" key="4">
    <source>
        <dbReference type="ARBA" id="ARBA00010869"/>
    </source>
</evidence>
<evidence type="ECO:0000256" key="11">
    <source>
        <dbReference type="ARBA" id="ARBA00023304"/>
    </source>
</evidence>
<reference evidence="16" key="1">
    <citation type="submission" date="2018-09" db="EMBL/GenBank/DDBJ databases">
        <authorList>
            <person name="Zhu H."/>
        </authorList>
    </citation>
    <scope>NUCLEOTIDE SEQUENCE [LARGE SCALE GENOMIC DNA]</scope>
    <source>
        <strain evidence="16">K1R23-30</strain>
    </source>
</reference>
<dbReference type="RefSeq" id="WP_119767622.1">
    <property type="nucleotide sequence ID" value="NZ_QYUO01000001.1"/>
</dbReference>
<dbReference type="InterPro" id="IPR000634">
    <property type="entry name" value="Ser/Thr_deHydtase_PyrdxlP-BS"/>
</dbReference>
<evidence type="ECO:0000256" key="8">
    <source>
        <dbReference type="ARBA" id="ARBA00022737"/>
    </source>
</evidence>
<dbReference type="PROSITE" id="PS51672">
    <property type="entry name" value="ACT_LIKE"/>
    <property type="match status" value="2"/>
</dbReference>
<dbReference type="CDD" id="cd04907">
    <property type="entry name" value="ACT_ThrD-I_2"/>
    <property type="match status" value="1"/>
</dbReference>
<keyword evidence="11 13" id="KW-0100">Branched-chain amino acid biosynthesis</keyword>
<keyword evidence="16" id="KW-1185">Reference proteome</keyword>
<sequence length="507" mass="56182">MTTDYLQKILTARVYDVAVESPLEYAPTLSARMDNSIYFKREDIQSVFSFKLRGAYNKMAHLTPAQLKRGVICASAGNHAQGVALSAAKLGCRAVIVMPTTTPPVKIEAVRARGGEVVLHGESYTDAYNHALTLEKKQKLTFVHPFDDPYVIAGQGTIAMEILRQHTGPIHAIFVAIGGGGLISGVASYIKAVRPEIKIIGVQTVDSDAMARSIKAGRRVTLPDVGLFADGTAVRLVGEETFRITKKLVDEIILVDTDAVCAAIKDVFQDTRSILEPSGALAVAGAKEYIERSRATKKPISGETLVTVACGANMNFDRLRFVAERAEVGEAREAVFAVTIPEERGSFKRFCSLVGPRNVTEFVYRISDEKEAHVFVGMTISSRDEPNQITKNFEKHGFKTLDLTHDELAKLHVRHLVGGKSALAHDELLYRFEFPERPGALMRFLDSMAPNWNISLFHYRNQGGDVGRILVGLQVPKKEMKMFRQFLASLGYRYWDETQNPVYKLFL</sequence>
<evidence type="ECO:0000256" key="12">
    <source>
        <dbReference type="ARBA" id="ARBA00025527"/>
    </source>
</evidence>
<dbReference type="FunFam" id="3.40.50.1100:FF:000008">
    <property type="entry name" value="L-threonine dehydratase"/>
    <property type="match status" value="1"/>
</dbReference>
<dbReference type="InterPro" id="IPR045865">
    <property type="entry name" value="ACT-like_dom_sf"/>
</dbReference>
<dbReference type="GO" id="GO:0006567">
    <property type="term" value="P:L-threonine catabolic process"/>
    <property type="evidence" value="ECO:0007669"/>
    <property type="project" value="TreeGrafter"/>
</dbReference>
<evidence type="ECO:0000313" key="15">
    <source>
        <dbReference type="EMBL" id="RJF97673.1"/>
    </source>
</evidence>
<dbReference type="Gene3D" id="3.40.50.1100">
    <property type="match status" value="2"/>
</dbReference>
<dbReference type="Pfam" id="PF00291">
    <property type="entry name" value="PALP"/>
    <property type="match status" value="1"/>
</dbReference>
<dbReference type="CDD" id="cd01562">
    <property type="entry name" value="Thr-dehyd"/>
    <property type="match status" value="1"/>
</dbReference>
<dbReference type="AlphaFoldDB" id="A0A3A3FP60"/>
<comment type="caution">
    <text evidence="15">The sequence shown here is derived from an EMBL/GenBank/DDBJ whole genome shotgun (WGS) entry which is preliminary data.</text>
</comment>
<comment type="subunit">
    <text evidence="5 13">Homotetramer.</text>
</comment>
<dbReference type="UniPathway" id="UPA00047">
    <property type="reaction ID" value="UER00054"/>
</dbReference>
<dbReference type="PANTHER" id="PTHR48078:SF11">
    <property type="entry name" value="THREONINE DEHYDRATASE, MITOCHONDRIAL"/>
    <property type="match status" value="1"/>
</dbReference>
<dbReference type="InterPro" id="IPR001926">
    <property type="entry name" value="TrpB-like_PALP"/>
</dbReference>
<evidence type="ECO:0000256" key="5">
    <source>
        <dbReference type="ARBA" id="ARBA00011881"/>
    </source>
</evidence>
<accession>A0A3A3FP60</accession>
<dbReference type="NCBIfam" id="TIGR01124">
    <property type="entry name" value="ilvA_2Cterm"/>
    <property type="match status" value="1"/>
</dbReference>
<dbReference type="GO" id="GO:0030170">
    <property type="term" value="F:pyridoxal phosphate binding"/>
    <property type="evidence" value="ECO:0007669"/>
    <property type="project" value="InterPro"/>
</dbReference>
<dbReference type="CDD" id="cd04906">
    <property type="entry name" value="ACT_ThrD-I_1"/>
    <property type="match status" value="1"/>
</dbReference>
<dbReference type="PROSITE" id="PS00165">
    <property type="entry name" value="DEHYDRATASE_SER_THR"/>
    <property type="match status" value="1"/>
</dbReference>
<dbReference type="GO" id="GO:0009097">
    <property type="term" value="P:isoleucine biosynthetic process"/>
    <property type="evidence" value="ECO:0007669"/>
    <property type="project" value="UniProtKB-UniRule"/>
</dbReference>
<keyword evidence="6 13" id="KW-0028">Amino-acid biosynthesis</keyword>
<evidence type="ECO:0000256" key="3">
    <source>
        <dbReference type="ARBA" id="ARBA00004810"/>
    </source>
</evidence>
<organism evidence="15 16">
    <name type="scientific">Noviherbaspirillum saxi</name>
    <dbReference type="NCBI Taxonomy" id="2320863"/>
    <lineage>
        <taxon>Bacteria</taxon>
        <taxon>Pseudomonadati</taxon>
        <taxon>Pseudomonadota</taxon>
        <taxon>Betaproteobacteria</taxon>
        <taxon>Burkholderiales</taxon>
        <taxon>Oxalobacteraceae</taxon>
        <taxon>Noviherbaspirillum</taxon>
    </lineage>
</organism>
<dbReference type="EMBL" id="QYUO01000001">
    <property type="protein sequence ID" value="RJF97673.1"/>
    <property type="molecule type" value="Genomic_DNA"/>
</dbReference>
<dbReference type="EC" id="4.3.1.19" evidence="13"/>
<dbReference type="InterPro" id="IPR001721">
    <property type="entry name" value="TD_ACT-like"/>
</dbReference>
<evidence type="ECO:0000256" key="7">
    <source>
        <dbReference type="ARBA" id="ARBA00022624"/>
    </source>
</evidence>
<dbReference type="InterPro" id="IPR005787">
    <property type="entry name" value="Thr_deHydtase_biosynth"/>
</dbReference>
<dbReference type="InterPro" id="IPR036052">
    <property type="entry name" value="TrpB-like_PALP_sf"/>
</dbReference>
<dbReference type="NCBIfam" id="NF006674">
    <property type="entry name" value="PRK09224.1"/>
    <property type="match status" value="1"/>
</dbReference>
<dbReference type="GO" id="GO:0003941">
    <property type="term" value="F:L-serine ammonia-lyase activity"/>
    <property type="evidence" value="ECO:0007669"/>
    <property type="project" value="TreeGrafter"/>
</dbReference>
<dbReference type="GO" id="GO:0006565">
    <property type="term" value="P:L-serine catabolic process"/>
    <property type="evidence" value="ECO:0007669"/>
    <property type="project" value="TreeGrafter"/>
</dbReference>
<gene>
    <name evidence="13 15" type="primary">ilvA</name>
    <name evidence="15" type="ORF">D3871_03390</name>
</gene>
<evidence type="ECO:0000256" key="1">
    <source>
        <dbReference type="ARBA" id="ARBA00001274"/>
    </source>
</evidence>
<keyword evidence="9 13" id="KW-0663">Pyridoxal phosphate</keyword>
<comment type="catalytic activity">
    <reaction evidence="1 13">
        <text>L-threonine = 2-oxobutanoate + NH4(+)</text>
        <dbReference type="Rhea" id="RHEA:22108"/>
        <dbReference type="ChEBI" id="CHEBI:16763"/>
        <dbReference type="ChEBI" id="CHEBI:28938"/>
        <dbReference type="ChEBI" id="CHEBI:57926"/>
        <dbReference type="EC" id="4.3.1.19"/>
    </reaction>
</comment>
<evidence type="ECO:0000313" key="16">
    <source>
        <dbReference type="Proteomes" id="UP000265955"/>
    </source>
</evidence>
<comment type="pathway">
    <text evidence="3 13">Amino-acid biosynthesis; L-isoleucine biosynthesis; 2-oxobutanoate from L-threonine: step 1/1.</text>
</comment>
<dbReference type="InterPro" id="IPR038110">
    <property type="entry name" value="TD_ACT-like_sf"/>
</dbReference>
<dbReference type="GO" id="GO:0004794">
    <property type="term" value="F:threonine deaminase activity"/>
    <property type="evidence" value="ECO:0007669"/>
    <property type="project" value="UniProtKB-UniRule"/>
</dbReference>
<dbReference type="FunFam" id="3.40.1020.10:FF:000001">
    <property type="entry name" value="L-threonine dehydratase"/>
    <property type="match status" value="1"/>
</dbReference>
<dbReference type="SUPFAM" id="SSF53686">
    <property type="entry name" value="Tryptophan synthase beta subunit-like PLP-dependent enzymes"/>
    <property type="match status" value="1"/>
</dbReference>
<protein>
    <recommendedName>
        <fullName evidence="13">L-threonine dehydratase</fullName>
        <ecNumber evidence="13">4.3.1.19</ecNumber>
    </recommendedName>
    <alternativeName>
        <fullName evidence="13">Threonine deaminase</fullName>
    </alternativeName>
</protein>
<dbReference type="OrthoDB" id="9811476at2"/>
<proteinExistence type="inferred from homology"/>
<comment type="function">
    <text evidence="12 13">Catalyzes the anaerobic formation of alpha-ketobutyrate and ammonia from threonine in a two-step reaction. The first step involved a dehydration of threonine and a production of enamine intermediates (aminocrotonate), which tautomerizes to its imine form (iminobutyrate). Both intermediates are unstable and short-lived. The second step is the nonenzymatic hydrolysis of the enamine/imine intermediates to form 2-ketobutyrate and free ammonia. In the low water environment of the cell, the second step is accelerated by RidA.</text>
</comment>
<evidence type="ECO:0000256" key="6">
    <source>
        <dbReference type="ARBA" id="ARBA00022605"/>
    </source>
</evidence>
<feature type="domain" description="ACT-like" evidence="14">
    <location>
        <begin position="428"/>
        <end position="499"/>
    </location>
</feature>
<dbReference type="SUPFAM" id="SSF55021">
    <property type="entry name" value="ACT-like"/>
    <property type="match status" value="1"/>
</dbReference>